<dbReference type="Pfam" id="PF13649">
    <property type="entry name" value="Methyltransf_25"/>
    <property type="match status" value="1"/>
</dbReference>
<proteinExistence type="predicted"/>
<keyword evidence="2" id="KW-0808">Transferase</keyword>
<reference evidence="2 3" key="1">
    <citation type="submission" date="2023-07" db="EMBL/GenBank/DDBJ databases">
        <title>Genomic Encyclopedia of Type Strains, Phase IV (KMG-IV): sequencing the most valuable type-strain genomes for metagenomic binning, comparative biology and taxonomic classification.</title>
        <authorList>
            <person name="Goeker M."/>
        </authorList>
    </citation>
    <scope>NUCLEOTIDE SEQUENCE [LARGE SCALE GENOMIC DNA]</scope>
    <source>
        <strain evidence="2 3">DSM 16460</strain>
    </source>
</reference>
<dbReference type="InterPro" id="IPR029063">
    <property type="entry name" value="SAM-dependent_MTases_sf"/>
</dbReference>
<dbReference type="Gene3D" id="3.40.50.150">
    <property type="entry name" value="Vaccinia Virus protein VP39"/>
    <property type="match status" value="1"/>
</dbReference>
<evidence type="ECO:0000259" key="1">
    <source>
        <dbReference type="Pfam" id="PF13649"/>
    </source>
</evidence>
<sequence length="243" mass="27709">MATEVDDLTHPIGDSFGDLEFYRNRLEGVQGKVLMPAVGTGRVMIPLIESGLNVEGMDVSTDWLDLCKDHLEARGLPTRLFQGETHTLSIDATYDAIILPAGSIHTLSEWDQLMETLTRFYDHLQVDGRLIFDVTFPRTTEVGHVKTHEWESFDGDVITLEDKIVDVSWVDQLIKSHHKYERWHRGQFVEAELERVSFKWFGIEELRLMLAQAGFINISLTADYKEEAPINGETNTITFEAVK</sequence>
<organism evidence="2 3">
    <name type="scientific">Alkalibacillus salilacus</name>
    <dbReference type="NCBI Taxonomy" id="284582"/>
    <lineage>
        <taxon>Bacteria</taxon>
        <taxon>Bacillati</taxon>
        <taxon>Bacillota</taxon>
        <taxon>Bacilli</taxon>
        <taxon>Bacillales</taxon>
        <taxon>Bacillaceae</taxon>
        <taxon>Alkalibacillus</taxon>
    </lineage>
</organism>
<feature type="domain" description="Methyltransferase" evidence="1">
    <location>
        <begin position="33"/>
        <end position="128"/>
    </location>
</feature>
<evidence type="ECO:0000313" key="3">
    <source>
        <dbReference type="Proteomes" id="UP001224359"/>
    </source>
</evidence>
<comment type="caution">
    <text evidence="2">The sequence shown here is derived from an EMBL/GenBank/DDBJ whole genome shotgun (WGS) entry which is preliminary data.</text>
</comment>
<evidence type="ECO:0000313" key="2">
    <source>
        <dbReference type="EMBL" id="MDQ0159397.1"/>
    </source>
</evidence>
<accession>A0ABT9VEJ8</accession>
<name>A0ABT9VEJ8_9BACI</name>
<dbReference type="SUPFAM" id="SSF53335">
    <property type="entry name" value="S-adenosyl-L-methionine-dependent methyltransferases"/>
    <property type="match status" value="1"/>
</dbReference>
<dbReference type="InterPro" id="IPR041698">
    <property type="entry name" value="Methyltransf_25"/>
</dbReference>
<dbReference type="Proteomes" id="UP001224359">
    <property type="component" value="Unassembled WGS sequence"/>
</dbReference>
<protein>
    <submittedName>
        <fullName evidence="2">SAM-dependent methyltransferase</fullName>
    </submittedName>
</protein>
<dbReference type="GO" id="GO:0008168">
    <property type="term" value="F:methyltransferase activity"/>
    <property type="evidence" value="ECO:0007669"/>
    <property type="project" value="UniProtKB-KW"/>
</dbReference>
<dbReference type="EMBL" id="JAUSTQ010000004">
    <property type="protein sequence ID" value="MDQ0159397.1"/>
    <property type="molecule type" value="Genomic_DNA"/>
</dbReference>
<gene>
    <name evidence="2" type="ORF">J2S77_001361</name>
</gene>
<dbReference type="Gene3D" id="2.20.25.110">
    <property type="entry name" value="S-adenosyl-L-methionine-dependent methyltransferases"/>
    <property type="match status" value="1"/>
</dbReference>
<dbReference type="GO" id="GO:0032259">
    <property type="term" value="P:methylation"/>
    <property type="evidence" value="ECO:0007669"/>
    <property type="project" value="UniProtKB-KW"/>
</dbReference>
<keyword evidence="2" id="KW-0489">Methyltransferase</keyword>
<keyword evidence="3" id="KW-1185">Reference proteome</keyword>